<protein>
    <submittedName>
        <fullName evidence="1">Uncharacterized protein</fullName>
    </submittedName>
</protein>
<comment type="caution">
    <text evidence="1">The sequence shown here is derived from an EMBL/GenBank/DDBJ whole genome shotgun (WGS) entry which is preliminary data.</text>
</comment>
<sequence>MKTLHLSEFKKHLETGHLRTRFEYFEPRAIAPNVAWGSIQNEIITNGSRFQNLALFYHWIGDPSRIEVYPFLKGGSLGDEIGFHVLDDDGNDADQDDIDRAVLEVRPNMSEFDTSILGSEKQGVVCIVDRDHPKTYCLQRARQPDVVFDGVIRSWWCEDQTRSEWTRWINRIKYATTRGTFVILREYTLFHGRTRVRTKRWIDEIRCDAEADDLFHDDSTDTAAEAVQEERSPVSFTFCPFGRTDQPARKYVYLSTPMQKQP</sequence>
<evidence type="ECO:0000313" key="2">
    <source>
        <dbReference type="Proteomes" id="UP000576152"/>
    </source>
</evidence>
<accession>A0ABR6HS97</accession>
<name>A0ABR6HS97_9RHOB</name>
<gene>
    <name evidence="1" type="ORF">FHS00_003021</name>
</gene>
<proteinExistence type="predicted"/>
<organism evidence="1 2">
    <name type="scientific">Limimaricola variabilis</name>
    <dbReference type="NCBI Taxonomy" id="1492771"/>
    <lineage>
        <taxon>Bacteria</taxon>
        <taxon>Pseudomonadati</taxon>
        <taxon>Pseudomonadota</taxon>
        <taxon>Alphaproteobacteria</taxon>
        <taxon>Rhodobacterales</taxon>
        <taxon>Paracoccaceae</taxon>
        <taxon>Limimaricola</taxon>
    </lineage>
</organism>
<reference evidence="1 2" key="1">
    <citation type="submission" date="2020-08" db="EMBL/GenBank/DDBJ databases">
        <title>Genomic Encyclopedia of Type Strains, Phase III (KMG-III): the genomes of soil and plant-associated and newly described type strains.</title>
        <authorList>
            <person name="Whitman W."/>
        </authorList>
    </citation>
    <scope>NUCLEOTIDE SEQUENCE [LARGE SCALE GENOMIC DNA]</scope>
    <source>
        <strain evidence="1 2">CECT 8572</strain>
    </source>
</reference>
<keyword evidence="2" id="KW-1185">Reference proteome</keyword>
<dbReference type="EMBL" id="JACIBX010000014">
    <property type="protein sequence ID" value="MBB3713417.1"/>
    <property type="molecule type" value="Genomic_DNA"/>
</dbReference>
<evidence type="ECO:0000313" key="1">
    <source>
        <dbReference type="EMBL" id="MBB3713417.1"/>
    </source>
</evidence>
<dbReference type="Proteomes" id="UP000576152">
    <property type="component" value="Unassembled WGS sequence"/>
</dbReference>
<dbReference type="RefSeq" id="WP_183474895.1">
    <property type="nucleotide sequence ID" value="NZ_JACIBX010000014.1"/>
</dbReference>